<organism evidence="2 3">
    <name type="scientific">Bizionia arctica</name>
    <dbReference type="NCBI Taxonomy" id="1495645"/>
    <lineage>
        <taxon>Bacteria</taxon>
        <taxon>Pseudomonadati</taxon>
        <taxon>Bacteroidota</taxon>
        <taxon>Flavobacteriia</taxon>
        <taxon>Flavobacteriales</taxon>
        <taxon>Flavobacteriaceae</taxon>
        <taxon>Bizionia</taxon>
    </lineage>
</organism>
<dbReference type="AlphaFoldDB" id="A0A917LKY6"/>
<keyword evidence="1" id="KW-0812">Transmembrane</keyword>
<accession>A0A917LKY6</accession>
<evidence type="ECO:0000313" key="2">
    <source>
        <dbReference type="EMBL" id="GGG38829.1"/>
    </source>
</evidence>
<dbReference type="EMBL" id="BMFQ01000001">
    <property type="protein sequence ID" value="GGG38829.1"/>
    <property type="molecule type" value="Genomic_DNA"/>
</dbReference>
<keyword evidence="1" id="KW-1133">Transmembrane helix</keyword>
<gene>
    <name evidence="2" type="ORF">GCM10010976_08260</name>
</gene>
<comment type="caution">
    <text evidence="2">The sequence shown here is derived from an EMBL/GenBank/DDBJ whole genome shotgun (WGS) entry which is preliminary data.</text>
</comment>
<evidence type="ECO:0000256" key="1">
    <source>
        <dbReference type="SAM" id="Phobius"/>
    </source>
</evidence>
<protein>
    <recommendedName>
        <fullName evidence="4">Chromosome partitioning protein ParA</fullName>
    </recommendedName>
</protein>
<evidence type="ECO:0008006" key="4">
    <source>
        <dbReference type="Google" id="ProtNLM"/>
    </source>
</evidence>
<dbReference type="Proteomes" id="UP000625976">
    <property type="component" value="Unassembled WGS sequence"/>
</dbReference>
<evidence type="ECO:0000313" key="3">
    <source>
        <dbReference type="Proteomes" id="UP000625976"/>
    </source>
</evidence>
<reference evidence="2" key="2">
    <citation type="submission" date="2020-09" db="EMBL/GenBank/DDBJ databases">
        <authorList>
            <person name="Sun Q."/>
            <person name="Zhou Y."/>
        </authorList>
    </citation>
    <scope>NUCLEOTIDE SEQUENCE</scope>
    <source>
        <strain evidence="2">CGMCC 1.12751</strain>
    </source>
</reference>
<reference evidence="2" key="1">
    <citation type="journal article" date="2014" name="Int. J. Syst. Evol. Microbiol.">
        <title>Complete genome sequence of Corynebacterium casei LMG S-19264T (=DSM 44701T), isolated from a smear-ripened cheese.</title>
        <authorList>
            <consortium name="US DOE Joint Genome Institute (JGI-PGF)"/>
            <person name="Walter F."/>
            <person name="Albersmeier A."/>
            <person name="Kalinowski J."/>
            <person name="Ruckert C."/>
        </authorList>
    </citation>
    <scope>NUCLEOTIDE SEQUENCE</scope>
    <source>
        <strain evidence="2">CGMCC 1.12751</strain>
    </source>
</reference>
<dbReference type="RefSeq" id="WP_188462137.1">
    <property type="nucleotide sequence ID" value="NZ_BMFQ01000001.1"/>
</dbReference>
<keyword evidence="3" id="KW-1185">Reference proteome</keyword>
<keyword evidence="1" id="KW-0472">Membrane</keyword>
<sequence>MIVNPQLFNYRLIIGTLVIAIVVLGSYSFSNYQTLKNHEEFLKMESLLVQNELNEMIKSYDAVKVNSNTIELELADIKTELSTVLDSLSIFNTDVSIISKYKKQVAGLLFEKKRLYAKVNLFEKQHETLQEEFLSMSQRFSEQQTYFDILENENLKLSHEIKKITSVSAKNVNAVALSTISPISDVKTNKIKKLDHIEVCLTLLSNEFTSKGNKNIFVQLIGPDNQLVVERGHVKFKDIAFDYSGMTVVNNTYDNIDVCTKINVESKSKLTEGTYNVIVYNDELEIGKTQIELN</sequence>
<name>A0A917LKY6_9FLAO</name>
<proteinExistence type="predicted"/>
<feature type="transmembrane region" description="Helical" evidence="1">
    <location>
        <begin position="12"/>
        <end position="29"/>
    </location>
</feature>